<feature type="non-terminal residue" evidence="3">
    <location>
        <position position="1"/>
    </location>
</feature>
<dbReference type="EMBL" id="ML170171">
    <property type="protein sequence ID" value="TDL23320.1"/>
    <property type="molecule type" value="Genomic_DNA"/>
</dbReference>
<gene>
    <name evidence="3" type="ORF">BD410DRAFT_701614</name>
</gene>
<dbReference type="OrthoDB" id="39175at2759"/>
<dbReference type="GO" id="GO:0003677">
    <property type="term" value="F:DNA binding"/>
    <property type="evidence" value="ECO:0007669"/>
    <property type="project" value="InterPro"/>
</dbReference>
<feature type="non-terminal residue" evidence="3">
    <location>
        <position position="96"/>
    </location>
</feature>
<dbReference type="VEuPathDB" id="FungiDB:BD410DRAFT_701614"/>
<dbReference type="PANTHER" id="PTHR47655">
    <property type="entry name" value="QUINIC ACID UTILIZATION ACTIVATOR"/>
    <property type="match status" value="1"/>
</dbReference>
<dbReference type="PROSITE" id="PS00463">
    <property type="entry name" value="ZN2_CY6_FUNGAL_1"/>
    <property type="match status" value="1"/>
</dbReference>
<dbReference type="Proteomes" id="UP000294933">
    <property type="component" value="Unassembled WGS sequence"/>
</dbReference>
<dbReference type="GO" id="GO:0000981">
    <property type="term" value="F:DNA-binding transcription factor activity, RNA polymerase II-specific"/>
    <property type="evidence" value="ECO:0007669"/>
    <property type="project" value="InterPro"/>
</dbReference>
<dbReference type="SUPFAM" id="SSF57701">
    <property type="entry name" value="Zn2/Cys6 DNA-binding domain"/>
    <property type="match status" value="1"/>
</dbReference>
<feature type="region of interest" description="Disordered" evidence="1">
    <location>
        <begin position="1"/>
        <end position="55"/>
    </location>
</feature>
<dbReference type="GO" id="GO:0008270">
    <property type="term" value="F:zinc ion binding"/>
    <property type="evidence" value="ECO:0007669"/>
    <property type="project" value="InterPro"/>
</dbReference>
<evidence type="ECO:0000259" key="2">
    <source>
        <dbReference type="PROSITE" id="PS50048"/>
    </source>
</evidence>
<keyword evidence="4" id="KW-1185">Reference proteome</keyword>
<dbReference type="CDD" id="cd00067">
    <property type="entry name" value="GAL4"/>
    <property type="match status" value="1"/>
</dbReference>
<feature type="domain" description="Zn(2)-C6 fungal-type" evidence="2">
    <location>
        <begin position="59"/>
        <end position="89"/>
    </location>
</feature>
<dbReference type="InterPro" id="IPR001138">
    <property type="entry name" value="Zn2Cys6_DnaBD"/>
</dbReference>
<accession>A0A4Y7Q922</accession>
<evidence type="ECO:0000313" key="3">
    <source>
        <dbReference type="EMBL" id="TDL23320.1"/>
    </source>
</evidence>
<dbReference type="GO" id="GO:0045944">
    <property type="term" value="P:positive regulation of transcription by RNA polymerase II"/>
    <property type="evidence" value="ECO:0007669"/>
    <property type="project" value="TreeGrafter"/>
</dbReference>
<feature type="compositionally biased region" description="Acidic residues" evidence="1">
    <location>
        <begin position="12"/>
        <end position="25"/>
    </location>
</feature>
<evidence type="ECO:0000256" key="1">
    <source>
        <dbReference type="SAM" id="MobiDB-lite"/>
    </source>
</evidence>
<name>A0A4Y7Q922_9AGAM</name>
<evidence type="ECO:0000313" key="4">
    <source>
        <dbReference type="Proteomes" id="UP000294933"/>
    </source>
</evidence>
<dbReference type="InterPro" id="IPR052783">
    <property type="entry name" value="Metabolic/Drug-Res_Regulator"/>
</dbReference>
<feature type="compositionally biased region" description="Basic and acidic residues" evidence="1">
    <location>
        <begin position="40"/>
        <end position="55"/>
    </location>
</feature>
<protein>
    <recommendedName>
        <fullName evidence="2">Zn(2)-C6 fungal-type domain-containing protein</fullName>
    </recommendedName>
</protein>
<dbReference type="Pfam" id="PF00172">
    <property type="entry name" value="Zn_clus"/>
    <property type="match status" value="1"/>
</dbReference>
<dbReference type="InterPro" id="IPR020448">
    <property type="entry name" value="Maltose_ferment_reg_DNA-bd"/>
</dbReference>
<dbReference type="GO" id="GO:0005634">
    <property type="term" value="C:nucleus"/>
    <property type="evidence" value="ECO:0007669"/>
    <property type="project" value="InterPro"/>
</dbReference>
<dbReference type="PANTHER" id="PTHR47655:SF2">
    <property type="entry name" value="QUINIC ACID UTILIZATION ACTIVATOR"/>
    <property type="match status" value="1"/>
</dbReference>
<sequence>SGGAQSSGAGGSDEDDYEDDSDEWVEPGKGKGKGKRRTKDVKIGEDGKPQSKRSKVEVACDFCRRRKMKCDGKRPTCGHCKSKERECKYENHVKRR</sequence>
<feature type="compositionally biased region" description="Basic residues" evidence="1">
    <location>
        <begin position="30"/>
        <end position="39"/>
    </location>
</feature>
<feature type="compositionally biased region" description="Gly residues" evidence="1">
    <location>
        <begin position="1"/>
        <end position="11"/>
    </location>
</feature>
<dbReference type="PRINTS" id="PR00054">
    <property type="entry name" value="FUNGALZNCYS"/>
</dbReference>
<dbReference type="PROSITE" id="PS50048">
    <property type="entry name" value="ZN2_CY6_FUNGAL_2"/>
    <property type="match status" value="1"/>
</dbReference>
<dbReference type="SMART" id="SM00066">
    <property type="entry name" value="GAL4"/>
    <property type="match status" value="1"/>
</dbReference>
<dbReference type="InterPro" id="IPR036864">
    <property type="entry name" value="Zn2-C6_fun-type_DNA-bd_sf"/>
</dbReference>
<reference evidence="3 4" key="1">
    <citation type="submission" date="2018-06" db="EMBL/GenBank/DDBJ databases">
        <title>A transcriptomic atlas of mushroom development highlights an independent origin of complex multicellularity.</title>
        <authorList>
            <consortium name="DOE Joint Genome Institute"/>
            <person name="Krizsan K."/>
            <person name="Almasi E."/>
            <person name="Merenyi Z."/>
            <person name="Sahu N."/>
            <person name="Viragh M."/>
            <person name="Koszo T."/>
            <person name="Mondo S."/>
            <person name="Kiss B."/>
            <person name="Balint B."/>
            <person name="Kues U."/>
            <person name="Barry K."/>
            <person name="Hegedus J.C."/>
            <person name="Henrissat B."/>
            <person name="Johnson J."/>
            <person name="Lipzen A."/>
            <person name="Ohm R."/>
            <person name="Nagy I."/>
            <person name="Pangilinan J."/>
            <person name="Yan J."/>
            <person name="Xiong Y."/>
            <person name="Grigoriev I.V."/>
            <person name="Hibbett D.S."/>
            <person name="Nagy L.G."/>
        </authorList>
    </citation>
    <scope>NUCLEOTIDE SEQUENCE [LARGE SCALE GENOMIC DNA]</scope>
    <source>
        <strain evidence="3 4">SZMC22713</strain>
    </source>
</reference>
<dbReference type="AlphaFoldDB" id="A0A4Y7Q922"/>
<proteinExistence type="predicted"/>
<organism evidence="3 4">
    <name type="scientific">Rickenella mellea</name>
    <dbReference type="NCBI Taxonomy" id="50990"/>
    <lineage>
        <taxon>Eukaryota</taxon>
        <taxon>Fungi</taxon>
        <taxon>Dikarya</taxon>
        <taxon>Basidiomycota</taxon>
        <taxon>Agaricomycotina</taxon>
        <taxon>Agaricomycetes</taxon>
        <taxon>Hymenochaetales</taxon>
        <taxon>Rickenellaceae</taxon>
        <taxon>Rickenella</taxon>
    </lineage>
</organism>
<dbReference type="Gene3D" id="4.10.240.10">
    <property type="entry name" value="Zn(2)-C6 fungal-type DNA-binding domain"/>
    <property type="match status" value="1"/>
</dbReference>